<dbReference type="CDD" id="cd13199">
    <property type="entry name" value="FERM_C2_MyoVII"/>
    <property type="match status" value="1"/>
</dbReference>
<feature type="non-terminal residue" evidence="3">
    <location>
        <position position="1"/>
    </location>
</feature>
<dbReference type="InterPro" id="IPR000299">
    <property type="entry name" value="FERM_domain"/>
</dbReference>
<organism evidence="2 3">
    <name type="scientific">Gekko japonicus</name>
    <name type="common">Schlegel's Japanese gecko</name>
    <dbReference type="NCBI Taxonomy" id="146911"/>
    <lineage>
        <taxon>Eukaryota</taxon>
        <taxon>Metazoa</taxon>
        <taxon>Chordata</taxon>
        <taxon>Craniata</taxon>
        <taxon>Vertebrata</taxon>
        <taxon>Euteleostomi</taxon>
        <taxon>Lepidosauria</taxon>
        <taxon>Squamata</taxon>
        <taxon>Bifurcata</taxon>
        <taxon>Gekkota</taxon>
        <taxon>Gekkonidae</taxon>
        <taxon>Gekkoninae</taxon>
        <taxon>Gekko</taxon>
    </lineage>
</organism>
<dbReference type="InterPro" id="IPR011993">
    <property type="entry name" value="PH-like_dom_sf"/>
</dbReference>
<dbReference type="PANTHER" id="PTHR22692:SF34">
    <property type="entry name" value="MYOSIN VIIA"/>
    <property type="match status" value="1"/>
</dbReference>
<proteinExistence type="predicted"/>
<dbReference type="InterPro" id="IPR035963">
    <property type="entry name" value="FERM_2"/>
</dbReference>
<dbReference type="InterPro" id="IPR041794">
    <property type="entry name" value="MyoVII_FERM_C2"/>
</dbReference>
<dbReference type="SUPFAM" id="SSF47031">
    <property type="entry name" value="Second domain of FERM"/>
    <property type="match status" value="1"/>
</dbReference>
<keyword evidence="2" id="KW-1185">Reference proteome</keyword>
<accession>A0ABM1KSM9</accession>
<dbReference type="InterPro" id="IPR051567">
    <property type="entry name" value="Unconventional_Myosin_ATPase"/>
</dbReference>
<gene>
    <name evidence="3" type="primary">LOC107118850</name>
</gene>
<dbReference type="PANTHER" id="PTHR22692">
    <property type="entry name" value="MYOSIN VII, XV"/>
    <property type="match status" value="1"/>
</dbReference>
<protein>
    <submittedName>
        <fullName evidence="3">Unconventional myosin-VIIa-like</fullName>
    </submittedName>
</protein>
<name>A0ABM1KSM9_GEKJA</name>
<dbReference type="CDD" id="cd14473">
    <property type="entry name" value="FERM_B-lobe"/>
    <property type="match status" value="1"/>
</dbReference>
<dbReference type="Proteomes" id="UP000694871">
    <property type="component" value="Unplaced"/>
</dbReference>
<dbReference type="RefSeq" id="XP_015276716.1">
    <property type="nucleotide sequence ID" value="XM_015421230.1"/>
</dbReference>
<feature type="domain" description="FERM" evidence="1">
    <location>
        <begin position="1"/>
        <end position="126"/>
    </location>
</feature>
<evidence type="ECO:0000313" key="3">
    <source>
        <dbReference type="RefSeq" id="XP_015276716.1"/>
    </source>
</evidence>
<dbReference type="InterPro" id="IPR002404">
    <property type="entry name" value="IRS_PTB"/>
</dbReference>
<dbReference type="PROSITE" id="PS50057">
    <property type="entry name" value="FERM_3"/>
    <property type="match status" value="1"/>
</dbReference>
<reference evidence="3" key="1">
    <citation type="submission" date="2025-08" db="UniProtKB">
        <authorList>
            <consortium name="RefSeq"/>
        </authorList>
    </citation>
    <scope>IDENTIFICATION</scope>
</reference>
<evidence type="ECO:0000313" key="2">
    <source>
        <dbReference type="Proteomes" id="UP000694871"/>
    </source>
</evidence>
<evidence type="ECO:0000259" key="1">
    <source>
        <dbReference type="PROSITE" id="PS50057"/>
    </source>
</evidence>
<dbReference type="Pfam" id="PF02174">
    <property type="entry name" value="IRS"/>
    <property type="match status" value="1"/>
</dbReference>
<sequence length="136" mass="15391">SIVAYFNKHAGKTREEAKLAFLKIVYKWPTFGSAFFEVKQTTDPNYPELLLIAINKHGVSLIDRKSKDILITHPFTKISNWSSGNTYFHITIGNLVRGSKLLCETSLGYKMDDLLTSYISQMLTAMSKHRSTKGSK</sequence>
<dbReference type="SUPFAM" id="SSF50729">
    <property type="entry name" value="PH domain-like"/>
    <property type="match status" value="1"/>
</dbReference>
<dbReference type="GeneID" id="107118850"/>
<dbReference type="Gene3D" id="2.30.29.30">
    <property type="entry name" value="Pleckstrin-homology domain (PH domain)/Phosphotyrosine-binding domain (PTB)"/>
    <property type="match status" value="1"/>
</dbReference>
<dbReference type="InterPro" id="IPR019748">
    <property type="entry name" value="FERM_central"/>
</dbReference>